<dbReference type="InterPro" id="IPR002933">
    <property type="entry name" value="Peptidase_M20"/>
</dbReference>
<dbReference type="GO" id="GO:0050118">
    <property type="term" value="F:N-acetyldiaminopimelate deacetylase activity"/>
    <property type="evidence" value="ECO:0007669"/>
    <property type="project" value="UniProtKB-EC"/>
</dbReference>
<dbReference type="EC" id="3.5.1.47" evidence="5"/>
<keyword evidence="1 5" id="KW-0378">Hydrolase</keyword>
<dbReference type="InterPro" id="IPR017439">
    <property type="entry name" value="Amidohydrolase"/>
</dbReference>
<dbReference type="PANTHER" id="PTHR11014:SF63">
    <property type="entry name" value="METALLOPEPTIDASE, PUTATIVE (AFU_ORTHOLOGUE AFUA_6G09600)-RELATED"/>
    <property type="match status" value="1"/>
</dbReference>
<feature type="binding site" evidence="2">
    <location>
        <position position="130"/>
    </location>
    <ligand>
        <name>Mn(2+)</name>
        <dbReference type="ChEBI" id="CHEBI:29035"/>
        <label>2</label>
    </ligand>
</feature>
<feature type="binding site" evidence="2">
    <location>
        <position position="166"/>
    </location>
    <ligand>
        <name>Mn(2+)</name>
        <dbReference type="ChEBI" id="CHEBI:29035"/>
        <label>2</label>
    </ligand>
</feature>
<evidence type="ECO:0000256" key="1">
    <source>
        <dbReference type="ARBA" id="ARBA00022801"/>
    </source>
</evidence>
<dbReference type="Gene3D" id="3.40.630.10">
    <property type="entry name" value="Zn peptidases"/>
    <property type="match status" value="1"/>
</dbReference>
<sequence precursor="true">MRLFLSAAVTCFALFPVGAIAGEVEDWTHEHLPEVVKLYVELHQAPELSFQEERTAARLAEEWRSLGFKVTTGVGGHGVVALMHNGDGPTVMLRCDMDALPVAEQTGLPYASEVTSVTESGRKTGVMHACGHDIHMANMVGVTRFLASHKNLWSGTLMVIAQPAEEMGAGAKAMLEDQLFERFPRPDRAFAIHVASYLEAGHVNLRGGFGKANVDSVDITMFGRGGHGSAPHKTVDPVVLGAEVVVALQTIVSREIDPLEPAVVTVGSIHGGTKHNIIGDDCHLELTVRSYSEKVREHLLEAIERKAKAVAAGAKAPEPKVVIKRGTPSLFNDEDLTVRVTEVLKETLGDEKVHEAQKSMGGEDFSRYGKAGVPIVMFGLGTVTKRRMEVFDKTGQSPPSLHSAQFYPDPRETLQTGIISMANIVLDQMKKE</sequence>
<evidence type="ECO:0000256" key="3">
    <source>
        <dbReference type="SAM" id="SignalP"/>
    </source>
</evidence>
<keyword evidence="3" id="KW-0732">Signal</keyword>
<feature type="signal peptide" evidence="3">
    <location>
        <begin position="1"/>
        <end position="21"/>
    </location>
</feature>
<feature type="domain" description="Peptidase M20 dimerisation" evidence="4">
    <location>
        <begin position="213"/>
        <end position="312"/>
    </location>
</feature>
<feature type="binding site" evidence="2">
    <location>
        <position position="193"/>
    </location>
    <ligand>
        <name>Mn(2+)</name>
        <dbReference type="ChEBI" id="CHEBI:29035"/>
        <label>2</label>
    </ligand>
</feature>
<dbReference type="PIRSF" id="PIRSF005962">
    <property type="entry name" value="Pept_M20D_amidohydro"/>
    <property type="match status" value="1"/>
</dbReference>
<evidence type="ECO:0000259" key="4">
    <source>
        <dbReference type="Pfam" id="PF07687"/>
    </source>
</evidence>
<evidence type="ECO:0000313" key="5">
    <source>
        <dbReference type="EMBL" id="QDT66494.1"/>
    </source>
</evidence>
<keyword evidence="2" id="KW-0464">Manganese</keyword>
<dbReference type="EMBL" id="CP036316">
    <property type="protein sequence ID" value="QDT66494.1"/>
    <property type="molecule type" value="Genomic_DNA"/>
</dbReference>
<dbReference type="SUPFAM" id="SSF55031">
    <property type="entry name" value="Bacterial exopeptidase dimerisation domain"/>
    <property type="match status" value="1"/>
</dbReference>
<dbReference type="Pfam" id="PF07687">
    <property type="entry name" value="M20_dimer"/>
    <property type="match status" value="1"/>
</dbReference>
<protein>
    <submittedName>
        <fullName evidence="5">N-acetyldiaminopimelate deacetylase</fullName>
        <ecNumber evidence="5">3.5.1.47</ecNumber>
    </submittedName>
</protein>
<dbReference type="Gene3D" id="3.30.70.360">
    <property type="match status" value="1"/>
</dbReference>
<dbReference type="FunFam" id="3.30.70.360:FF:000001">
    <property type="entry name" value="N-acetyldiaminopimelate deacetylase"/>
    <property type="match status" value="1"/>
</dbReference>
<dbReference type="KEGG" id="chya:V22_37620"/>
<feature type="chain" id="PRO_5021852242" evidence="3">
    <location>
        <begin position="22"/>
        <end position="432"/>
    </location>
</feature>
<dbReference type="InterPro" id="IPR036264">
    <property type="entry name" value="Bact_exopeptidase_dim_dom"/>
</dbReference>
<proteinExistence type="predicted"/>
<keyword evidence="6" id="KW-1185">Reference proteome</keyword>
<comment type="cofactor">
    <cofactor evidence="2">
        <name>Mn(2+)</name>
        <dbReference type="ChEBI" id="CHEBI:29035"/>
    </cofactor>
    <text evidence="2">The Mn(2+) ion enhances activity.</text>
</comment>
<dbReference type="SUPFAM" id="SSF53187">
    <property type="entry name" value="Zn-dependent exopeptidases"/>
    <property type="match status" value="1"/>
</dbReference>
<name>A0A517TDP2_9PLAN</name>
<evidence type="ECO:0000313" key="6">
    <source>
        <dbReference type="Proteomes" id="UP000319976"/>
    </source>
</evidence>
<dbReference type="PANTHER" id="PTHR11014">
    <property type="entry name" value="PEPTIDASE M20 FAMILY MEMBER"/>
    <property type="match status" value="1"/>
</dbReference>
<gene>
    <name evidence="5" type="ORF">V22_37620</name>
</gene>
<keyword evidence="2" id="KW-0479">Metal-binding</keyword>
<dbReference type="OrthoDB" id="9776731at2"/>
<reference evidence="5 6" key="1">
    <citation type="submission" date="2019-02" db="EMBL/GenBank/DDBJ databases">
        <title>Deep-cultivation of Planctomycetes and their phenomic and genomic characterization uncovers novel biology.</title>
        <authorList>
            <person name="Wiegand S."/>
            <person name="Jogler M."/>
            <person name="Boedeker C."/>
            <person name="Pinto D."/>
            <person name="Vollmers J."/>
            <person name="Rivas-Marin E."/>
            <person name="Kohn T."/>
            <person name="Peeters S.H."/>
            <person name="Heuer A."/>
            <person name="Rast P."/>
            <person name="Oberbeckmann S."/>
            <person name="Bunk B."/>
            <person name="Jeske O."/>
            <person name="Meyerdierks A."/>
            <person name="Storesund J.E."/>
            <person name="Kallscheuer N."/>
            <person name="Luecker S."/>
            <person name="Lage O.M."/>
            <person name="Pohl T."/>
            <person name="Merkel B.J."/>
            <person name="Hornburger P."/>
            <person name="Mueller R.-W."/>
            <person name="Bruemmer F."/>
            <person name="Labrenz M."/>
            <person name="Spormann A.M."/>
            <person name="Op den Camp H."/>
            <person name="Overmann J."/>
            <person name="Amann R."/>
            <person name="Jetten M.S.M."/>
            <person name="Mascher T."/>
            <person name="Medema M.H."/>
            <person name="Devos D.P."/>
            <person name="Kaster A.-K."/>
            <person name="Ovreas L."/>
            <person name="Rohde M."/>
            <person name="Galperin M.Y."/>
            <person name="Jogler C."/>
        </authorList>
    </citation>
    <scope>NUCLEOTIDE SEQUENCE [LARGE SCALE GENOMIC DNA]</scope>
    <source>
        <strain evidence="5 6">V22</strain>
    </source>
</reference>
<dbReference type="AlphaFoldDB" id="A0A517TDP2"/>
<feature type="binding site" evidence="2">
    <location>
        <position position="132"/>
    </location>
    <ligand>
        <name>Mn(2+)</name>
        <dbReference type="ChEBI" id="CHEBI:29035"/>
        <label>2</label>
    </ligand>
</feature>
<dbReference type="NCBIfam" id="TIGR01891">
    <property type="entry name" value="amidohydrolases"/>
    <property type="match status" value="1"/>
</dbReference>
<dbReference type="GO" id="GO:0046872">
    <property type="term" value="F:metal ion binding"/>
    <property type="evidence" value="ECO:0007669"/>
    <property type="project" value="UniProtKB-KW"/>
</dbReference>
<accession>A0A517TDP2</accession>
<organism evidence="5 6">
    <name type="scientific">Calycomorphotria hydatis</name>
    <dbReference type="NCBI Taxonomy" id="2528027"/>
    <lineage>
        <taxon>Bacteria</taxon>
        <taxon>Pseudomonadati</taxon>
        <taxon>Planctomycetota</taxon>
        <taxon>Planctomycetia</taxon>
        <taxon>Planctomycetales</taxon>
        <taxon>Planctomycetaceae</taxon>
        <taxon>Calycomorphotria</taxon>
    </lineage>
</organism>
<dbReference type="GO" id="GO:0019877">
    <property type="term" value="P:diaminopimelate biosynthetic process"/>
    <property type="evidence" value="ECO:0007669"/>
    <property type="project" value="UniProtKB-ARBA"/>
</dbReference>
<dbReference type="Proteomes" id="UP000319976">
    <property type="component" value="Chromosome"/>
</dbReference>
<evidence type="ECO:0000256" key="2">
    <source>
        <dbReference type="PIRSR" id="PIRSR005962-1"/>
    </source>
</evidence>
<dbReference type="RefSeq" id="WP_145265623.1">
    <property type="nucleotide sequence ID" value="NZ_CP036316.1"/>
</dbReference>
<dbReference type="Pfam" id="PF01546">
    <property type="entry name" value="Peptidase_M20"/>
    <property type="match status" value="1"/>
</dbReference>
<dbReference type="InterPro" id="IPR011650">
    <property type="entry name" value="Peptidase_M20_dimer"/>
</dbReference>
<feature type="binding site" evidence="2">
    <location>
        <position position="402"/>
    </location>
    <ligand>
        <name>Mn(2+)</name>
        <dbReference type="ChEBI" id="CHEBI:29035"/>
        <label>2</label>
    </ligand>
</feature>